<keyword evidence="4" id="KW-1185">Reference proteome</keyword>
<dbReference type="RefSeq" id="WP_047132863.1">
    <property type="nucleotide sequence ID" value="NZ_CP015114.1"/>
</dbReference>
<protein>
    <submittedName>
        <fullName evidence="2">Cupin</fullName>
    </submittedName>
</protein>
<reference evidence="2 3" key="1">
    <citation type="submission" date="2018-11" db="EMBL/GenBank/DDBJ databases">
        <title>Genomic profiling of Staphylococcus species from a Poultry farm system in KwaZulu-Natal, South Africa.</title>
        <authorList>
            <person name="Amoako D.G."/>
            <person name="Somboro A.M."/>
            <person name="Abia A.L.K."/>
            <person name="Bester L.A."/>
            <person name="Essack S.Y."/>
        </authorList>
    </citation>
    <scope>NUCLEOTIDE SEQUENCE [LARGE SCALE GENOMIC DNA]</scope>
    <source>
        <strain evidence="2 3">SA11</strain>
    </source>
</reference>
<reference evidence="1 4" key="2">
    <citation type="submission" date="2021-01" db="EMBL/GenBank/DDBJ databases">
        <title>FDA dAtabase for Regulatory Grade micrObial Sequences (FDA-ARGOS): Supporting development and validation of Infectious Disease Dx tests.</title>
        <authorList>
            <person name="Sproer C."/>
            <person name="Gronow S."/>
            <person name="Severitt S."/>
            <person name="Schroder I."/>
            <person name="Tallon L."/>
            <person name="Sadzewicz L."/>
            <person name="Zhao X."/>
            <person name="Boylan J."/>
            <person name="Ott S."/>
            <person name="Bowen H."/>
            <person name="Vavikolanu K."/>
            <person name="Mehta A."/>
            <person name="Aluvathingal J."/>
            <person name="Nadendla S."/>
            <person name="Lowell S."/>
            <person name="Myers T."/>
            <person name="Yan Y."/>
            <person name="Sichtig H."/>
        </authorList>
    </citation>
    <scope>NUCLEOTIDE SEQUENCE [LARGE SCALE GENOMIC DNA]</scope>
    <source>
        <strain evidence="1 4">FDAARGOS_1148</strain>
    </source>
</reference>
<gene>
    <name evidence="2" type="ORF">EIG99_12830</name>
    <name evidence="1" type="ORF">I6J05_00220</name>
</gene>
<evidence type="ECO:0000313" key="3">
    <source>
        <dbReference type="Proteomes" id="UP000293854"/>
    </source>
</evidence>
<dbReference type="GeneID" id="93727302"/>
<dbReference type="AlphaFoldDB" id="A0A143PCD2"/>
<sequence>MKKITGTGKTGPIYQSDNQTIVNIVFKAGESLPTHSSPSCVVVVPVKGTIQFKGENFDERIAPGSLVRIDPNEKHSLEALTDAELMVIKSELA</sequence>
<dbReference type="EMBL" id="CP068073">
    <property type="protein sequence ID" value="QQS82782.1"/>
    <property type="molecule type" value="Genomic_DNA"/>
</dbReference>
<dbReference type="PANTHER" id="PTHR37694:SF1">
    <property type="entry name" value="SLR8022 PROTEIN"/>
    <property type="match status" value="1"/>
</dbReference>
<proteinExistence type="predicted"/>
<organism evidence="2 3">
    <name type="scientific">Staphylococcus condimenti</name>
    <dbReference type="NCBI Taxonomy" id="70255"/>
    <lineage>
        <taxon>Bacteria</taxon>
        <taxon>Bacillati</taxon>
        <taxon>Bacillota</taxon>
        <taxon>Bacilli</taxon>
        <taxon>Bacillales</taxon>
        <taxon>Staphylococcaceae</taxon>
        <taxon>Staphylococcus</taxon>
    </lineage>
</organism>
<dbReference type="PANTHER" id="PTHR37694">
    <property type="entry name" value="SLR8022 PROTEIN"/>
    <property type="match status" value="1"/>
</dbReference>
<dbReference type="KEGG" id="scv:A4G25_05440"/>
<accession>A0A143PCD2</accession>
<dbReference type="Proteomes" id="UP000293854">
    <property type="component" value="Unassembled WGS sequence"/>
</dbReference>
<dbReference type="EMBL" id="RQTE01000368">
    <property type="protein sequence ID" value="RZH99977.1"/>
    <property type="molecule type" value="Genomic_DNA"/>
</dbReference>
<dbReference type="OrthoDB" id="5243866at2"/>
<evidence type="ECO:0000313" key="2">
    <source>
        <dbReference type="EMBL" id="RZH99977.1"/>
    </source>
</evidence>
<evidence type="ECO:0000313" key="1">
    <source>
        <dbReference type="EMBL" id="QQS82782.1"/>
    </source>
</evidence>
<name>A0A143PCD2_9STAP</name>
<dbReference type="Proteomes" id="UP000595942">
    <property type="component" value="Chromosome"/>
</dbReference>
<dbReference type="Gene3D" id="2.60.120.10">
    <property type="entry name" value="Jelly Rolls"/>
    <property type="match status" value="1"/>
</dbReference>
<dbReference type="InterPro" id="IPR011051">
    <property type="entry name" value="RmlC_Cupin_sf"/>
</dbReference>
<dbReference type="InterPro" id="IPR014710">
    <property type="entry name" value="RmlC-like_jellyroll"/>
</dbReference>
<evidence type="ECO:0000313" key="4">
    <source>
        <dbReference type="Proteomes" id="UP000595942"/>
    </source>
</evidence>
<dbReference type="SUPFAM" id="SSF51182">
    <property type="entry name" value="RmlC-like cupins"/>
    <property type="match status" value="1"/>
</dbReference>